<dbReference type="InterPro" id="IPR049973">
    <property type="entry name" value="STY0301-like"/>
</dbReference>
<dbReference type="GeneID" id="34237208"/>
<dbReference type="KEGG" id="aaa:Acav_0039"/>
<feature type="chain" id="PRO_5003254104" evidence="2">
    <location>
        <begin position="49"/>
        <end position="176"/>
    </location>
</feature>
<dbReference type="RefSeq" id="WP_013592555.1">
    <property type="nucleotide sequence ID" value="NC_015138.1"/>
</dbReference>
<keyword evidence="2" id="KW-0732">Signal</keyword>
<feature type="region of interest" description="Disordered" evidence="1">
    <location>
        <begin position="1"/>
        <end position="21"/>
    </location>
</feature>
<keyword evidence="4" id="KW-1185">Reference proteome</keyword>
<evidence type="ECO:0000313" key="3">
    <source>
        <dbReference type="EMBL" id="ADX43967.1"/>
    </source>
</evidence>
<dbReference type="NCBIfam" id="NF042415">
    <property type="entry name" value="STY0301_fam"/>
    <property type="match status" value="1"/>
</dbReference>
<dbReference type="EMBL" id="CP002521">
    <property type="protein sequence ID" value="ADX43967.1"/>
    <property type="molecule type" value="Genomic_DNA"/>
</dbReference>
<name>F0Q084_PARA1</name>
<gene>
    <name evidence="3" type="ordered locus">Acav_0039</name>
</gene>
<evidence type="ECO:0000256" key="1">
    <source>
        <dbReference type="SAM" id="MobiDB-lite"/>
    </source>
</evidence>
<accession>F0Q084</accession>
<protein>
    <submittedName>
        <fullName evidence="3">Uncharacterized protein</fullName>
    </submittedName>
</protein>
<evidence type="ECO:0000313" key="4">
    <source>
        <dbReference type="Proteomes" id="UP000002482"/>
    </source>
</evidence>
<sequence length="176" mass="18133">MMKARRKNDTGISMTHPASASAFHTPAGRSVALALLLMAATGTAPASASTLECPATVRLDAPKASASGVPAGTEIVLDASPLRLTGYNFFDGPPAQGAALVPTSDKPAKGAKGGKGESTATWVFEGDYPQGKFASCDYAGGTVRLVQRMDDAAKRCVAMSRTAGNPSVLQVRFRCE</sequence>
<reference evidence="3" key="1">
    <citation type="submission" date="2011-02" db="EMBL/GenBank/DDBJ databases">
        <title>Complete sequence of Acidovorax avenae subsp. avenae ATCC 19860.</title>
        <authorList>
            <consortium name="US DOE Joint Genome Institute"/>
            <person name="Lucas S."/>
            <person name="Copeland A."/>
            <person name="Lapidus A."/>
            <person name="Cheng J.-F."/>
            <person name="Goodwin L."/>
            <person name="Pitluck S."/>
            <person name="Chertkov O."/>
            <person name="Held B."/>
            <person name="Detter J.C."/>
            <person name="Han C."/>
            <person name="Tapia R."/>
            <person name="Land M."/>
            <person name="Hauser L."/>
            <person name="Kyrpides N."/>
            <person name="Ivanova N."/>
            <person name="Ovchinnikova G."/>
            <person name="Pagani I."/>
            <person name="Gordon S."/>
            <person name="Woyke T."/>
        </authorList>
    </citation>
    <scope>NUCLEOTIDE SEQUENCE</scope>
    <source>
        <strain evidence="3">ATCC 19860</strain>
    </source>
</reference>
<dbReference type="HOGENOM" id="CLU_1776732_0_0_4"/>
<evidence type="ECO:0000256" key="2">
    <source>
        <dbReference type="SAM" id="SignalP"/>
    </source>
</evidence>
<feature type="signal peptide" evidence="2">
    <location>
        <begin position="1"/>
        <end position="48"/>
    </location>
</feature>
<dbReference type="AlphaFoldDB" id="F0Q084"/>
<organism evidence="3 4">
    <name type="scientific">Paracidovorax avenae (strain ATCC 19860 / DSM 7227 / CCUG 15838 / JCM 20985 / LMG 2117 / NCPPB 1011)</name>
    <name type="common">Acidovorax avenae</name>
    <dbReference type="NCBI Taxonomy" id="643561"/>
    <lineage>
        <taxon>Bacteria</taxon>
        <taxon>Pseudomonadati</taxon>
        <taxon>Pseudomonadota</taxon>
        <taxon>Betaproteobacteria</taxon>
        <taxon>Burkholderiales</taxon>
        <taxon>Comamonadaceae</taxon>
        <taxon>Paracidovorax</taxon>
    </lineage>
</organism>
<dbReference type="Proteomes" id="UP000002482">
    <property type="component" value="Chromosome"/>
</dbReference>
<proteinExistence type="predicted"/>